<keyword evidence="3" id="KW-1185">Reference proteome</keyword>
<evidence type="ECO:0000313" key="3">
    <source>
        <dbReference type="Proteomes" id="UP000634136"/>
    </source>
</evidence>
<reference evidence="2" key="1">
    <citation type="submission" date="2020-09" db="EMBL/GenBank/DDBJ databases">
        <title>Genome-Enabled Discovery of Anthraquinone Biosynthesis in Senna tora.</title>
        <authorList>
            <person name="Kang S.-H."/>
            <person name="Pandey R.P."/>
            <person name="Lee C.-M."/>
            <person name="Sim J.-S."/>
            <person name="Jeong J.-T."/>
            <person name="Choi B.-S."/>
            <person name="Jung M."/>
            <person name="Ginzburg D."/>
            <person name="Zhao K."/>
            <person name="Won S.Y."/>
            <person name="Oh T.-J."/>
            <person name="Yu Y."/>
            <person name="Kim N.-H."/>
            <person name="Lee O.R."/>
            <person name="Lee T.-H."/>
            <person name="Bashyal P."/>
            <person name="Kim T.-S."/>
            <person name="Lee W.-H."/>
            <person name="Kawkins C."/>
            <person name="Kim C.-K."/>
            <person name="Kim J.S."/>
            <person name="Ahn B.O."/>
            <person name="Rhee S.Y."/>
            <person name="Sohng J.K."/>
        </authorList>
    </citation>
    <scope>NUCLEOTIDE SEQUENCE</scope>
    <source>
        <tissue evidence="2">Leaf</tissue>
    </source>
</reference>
<protein>
    <submittedName>
        <fullName evidence="2">Uncharacterized protein</fullName>
    </submittedName>
</protein>
<dbReference type="Proteomes" id="UP000634136">
    <property type="component" value="Unassembled WGS sequence"/>
</dbReference>
<sequence length="120" mass="13020">MESGIGEGGTFRIAKEEQSEGLAKTPIMNEKKADKDGGTINEIAKEVQSNARFGRSGVLGTRAPHLFNSNLRPTAVATRRTMAATQQQLDGLGGWWVHKITVHSITLSLRLSHGVKLLKL</sequence>
<dbReference type="AlphaFoldDB" id="A0A834SPZ0"/>
<organism evidence="2 3">
    <name type="scientific">Senna tora</name>
    <dbReference type="NCBI Taxonomy" id="362788"/>
    <lineage>
        <taxon>Eukaryota</taxon>
        <taxon>Viridiplantae</taxon>
        <taxon>Streptophyta</taxon>
        <taxon>Embryophyta</taxon>
        <taxon>Tracheophyta</taxon>
        <taxon>Spermatophyta</taxon>
        <taxon>Magnoliopsida</taxon>
        <taxon>eudicotyledons</taxon>
        <taxon>Gunneridae</taxon>
        <taxon>Pentapetalae</taxon>
        <taxon>rosids</taxon>
        <taxon>fabids</taxon>
        <taxon>Fabales</taxon>
        <taxon>Fabaceae</taxon>
        <taxon>Caesalpinioideae</taxon>
        <taxon>Cassia clade</taxon>
        <taxon>Senna</taxon>
    </lineage>
</organism>
<dbReference type="EMBL" id="JAAIUW010000012">
    <property type="protein sequence ID" value="KAF7807984.1"/>
    <property type="molecule type" value="Genomic_DNA"/>
</dbReference>
<feature type="region of interest" description="Disordered" evidence="1">
    <location>
        <begin position="1"/>
        <end position="37"/>
    </location>
</feature>
<comment type="caution">
    <text evidence="2">The sequence shown here is derived from an EMBL/GenBank/DDBJ whole genome shotgun (WGS) entry which is preliminary data.</text>
</comment>
<accession>A0A834SPZ0</accession>
<evidence type="ECO:0000256" key="1">
    <source>
        <dbReference type="SAM" id="MobiDB-lite"/>
    </source>
</evidence>
<name>A0A834SPZ0_9FABA</name>
<evidence type="ECO:0000313" key="2">
    <source>
        <dbReference type="EMBL" id="KAF7807984.1"/>
    </source>
</evidence>
<gene>
    <name evidence="2" type="ORF">G2W53_040145</name>
</gene>
<proteinExistence type="predicted"/>